<dbReference type="InterPro" id="IPR037914">
    <property type="entry name" value="SpoVT-AbrB_sf"/>
</dbReference>
<dbReference type="PANTHER" id="PTHR40516">
    <property type="entry name" value="ANTITOXIN CHPS-RELATED"/>
    <property type="match status" value="1"/>
</dbReference>
<keyword evidence="4" id="KW-1185">Reference proteome</keyword>
<comment type="caution">
    <text evidence="3">The sequence shown here is derived from an EMBL/GenBank/DDBJ whole genome shotgun (WGS) entry which is preliminary data.</text>
</comment>
<reference evidence="3 4" key="1">
    <citation type="submission" date="2023-07" db="EMBL/GenBank/DDBJ databases">
        <title>Sorghum-associated microbial communities from plants grown in Nebraska, USA.</title>
        <authorList>
            <person name="Schachtman D."/>
        </authorList>
    </citation>
    <scope>NUCLEOTIDE SEQUENCE [LARGE SCALE GENOMIC DNA]</scope>
    <source>
        <strain evidence="3 4">584</strain>
    </source>
</reference>
<gene>
    <name evidence="3" type="ORF">E9232_003848</name>
</gene>
<dbReference type="InterPro" id="IPR007159">
    <property type="entry name" value="SpoVT-AbrB_dom"/>
</dbReference>
<dbReference type="EMBL" id="JAVDPW010000006">
    <property type="protein sequence ID" value="MDR6291322.1"/>
    <property type="molecule type" value="Genomic_DNA"/>
</dbReference>
<organism evidence="3 4">
    <name type="scientific">Inquilinus ginsengisoli</name>
    <dbReference type="NCBI Taxonomy" id="363840"/>
    <lineage>
        <taxon>Bacteria</taxon>
        <taxon>Pseudomonadati</taxon>
        <taxon>Pseudomonadota</taxon>
        <taxon>Alphaproteobacteria</taxon>
        <taxon>Rhodospirillales</taxon>
        <taxon>Rhodospirillaceae</taxon>
        <taxon>Inquilinus</taxon>
    </lineage>
</organism>
<keyword evidence="1" id="KW-0238">DNA-binding</keyword>
<protein>
    <submittedName>
        <fullName evidence="3">Antitoxin MazE</fullName>
    </submittedName>
</protein>
<dbReference type="Proteomes" id="UP001262410">
    <property type="component" value="Unassembled WGS sequence"/>
</dbReference>
<dbReference type="InterPro" id="IPR039052">
    <property type="entry name" value="Antitox_PemI-like"/>
</dbReference>
<evidence type="ECO:0000259" key="2">
    <source>
        <dbReference type="PROSITE" id="PS51740"/>
    </source>
</evidence>
<sequence length="83" mass="8957">MRMTVKKWGNSAAVRIPAAIMDVARLSIDQAVDVRLEGGRIIIEPILDDGIAGTDLETLLAGVTDENRHDSVDFGPAVGKEVW</sequence>
<dbReference type="PROSITE" id="PS51740">
    <property type="entry name" value="SPOVT_ABRB"/>
    <property type="match status" value="1"/>
</dbReference>
<dbReference type="SUPFAM" id="SSF89447">
    <property type="entry name" value="AbrB/MazE/MraZ-like"/>
    <property type="match status" value="1"/>
</dbReference>
<accession>A0ABU1JRU4</accession>
<proteinExistence type="predicted"/>
<dbReference type="PANTHER" id="PTHR40516:SF1">
    <property type="entry name" value="ANTITOXIN CHPS-RELATED"/>
    <property type="match status" value="1"/>
</dbReference>
<evidence type="ECO:0000313" key="4">
    <source>
        <dbReference type="Proteomes" id="UP001262410"/>
    </source>
</evidence>
<dbReference type="RefSeq" id="WP_309796407.1">
    <property type="nucleotide sequence ID" value="NZ_JAVDPW010000006.1"/>
</dbReference>
<dbReference type="Gene3D" id="2.10.260.10">
    <property type="match status" value="1"/>
</dbReference>
<evidence type="ECO:0000313" key="3">
    <source>
        <dbReference type="EMBL" id="MDR6291322.1"/>
    </source>
</evidence>
<evidence type="ECO:0000256" key="1">
    <source>
        <dbReference type="PROSITE-ProRule" id="PRU01076"/>
    </source>
</evidence>
<dbReference type="Pfam" id="PF04014">
    <property type="entry name" value="MazE_antitoxin"/>
    <property type="match status" value="1"/>
</dbReference>
<dbReference type="SMART" id="SM00966">
    <property type="entry name" value="SpoVT_AbrB"/>
    <property type="match status" value="1"/>
</dbReference>
<feature type="domain" description="SpoVT-AbrB" evidence="2">
    <location>
        <begin position="3"/>
        <end position="48"/>
    </location>
</feature>
<name>A0ABU1JRU4_9PROT</name>